<dbReference type="AlphaFoldDB" id="A0A840I5K3"/>
<dbReference type="PANTHER" id="PTHR42663:SF6">
    <property type="entry name" value="HYDROLASE C777.06C-RELATED"/>
    <property type="match status" value="1"/>
</dbReference>
<dbReference type="RefSeq" id="WP_183818117.1">
    <property type="nucleotide sequence ID" value="NZ_JACHOB010000004.1"/>
</dbReference>
<keyword evidence="3" id="KW-1185">Reference proteome</keyword>
<organism evidence="2 3">
    <name type="scientific">Parvularcula dongshanensis</name>
    <dbReference type="NCBI Taxonomy" id="1173995"/>
    <lineage>
        <taxon>Bacteria</taxon>
        <taxon>Pseudomonadati</taxon>
        <taxon>Pseudomonadota</taxon>
        <taxon>Alphaproteobacteria</taxon>
        <taxon>Parvularculales</taxon>
        <taxon>Parvularculaceae</taxon>
        <taxon>Parvularcula</taxon>
    </lineage>
</organism>
<dbReference type="Proteomes" id="UP000563524">
    <property type="component" value="Unassembled WGS sequence"/>
</dbReference>
<dbReference type="CDD" id="cd16279">
    <property type="entry name" value="metallo-hydrolase-like_MBL-fold"/>
    <property type="match status" value="1"/>
</dbReference>
<gene>
    <name evidence="2" type="ORF">GGQ59_002011</name>
</gene>
<reference evidence="2 3" key="1">
    <citation type="submission" date="2020-08" db="EMBL/GenBank/DDBJ databases">
        <title>Genomic Encyclopedia of Type Strains, Phase IV (KMG-IV): sequencing the most valuable type-strain genomes for metagenomic binning, comparative biology and taxonomic classification.</title>
        <authorList>
            <person name="Goeker M."/>
        </authorList>
    </citation>
    <scope>NUCLEOTIDE SEQUENCE [LARGE SCALE GENOMIC DNA]</scope>
    <source>
        <strain evidence="2 3">DSM 102850</strain>
    </source>
</reference>
<evidence type="ECO:0000313" key="3">
    <source>
        <dbReference type="Proteomes" id="UP000563524"/>
    </source>
</evidence>
<keyword evidence="2" id="KW-0378">Hydrolase</keyword>
<dbReference type="Pfam" id="PF12706">
    <property type="entry name" value="Lactamase_B_2"/>
    <property type="match status" value="1"/>
</dbReference>
<comment type="caution">
    <text evidence="2">The sequence shown here is derived from an EMBL/GenBank/DDBJ whole genome shotgun (WGS) entry which is preliminary data.</text>
</comment>
<accession>A0A840I5K3</accession>
<name>A0A840I5K3_9PROT</name>
<dbReference type="PANTHER" id="PTHR42663">
    <property type="entry name" value="HYDROLASE C777.06C-RELATED-RELATED"/>
    <property type="match status" value="1"/>
</dbReference>
<dbReference type="GO" id="GO:0103043">
    <property type="term" value="F:phosphoribosyl 1,2-cyclic phosphate phosphodiesterase activity"/>
    <property type="evidence" value="ECO:0007669"/>
    <property type="project" value="UniProtKB-EC"/>
</dbReference>
<dbReference type="EMBL" id="JACHOB010000004">
    <property type="protein sequence ID" value="MBB4659474.1"/>
    <property type="molecule type" value="Genomic_DNA"/>
</dbReference>
<proteinExistence type="predicted"/>
<protein>
    <submittedName>
        <fullName evidence="2">Phosphoribosyl 1,2-cyclic phosphate phosphodiesterase</fullName>
        <ecNumber evidence="2">3.1.4.55</ecNumber>
    </submittedName>
</protein>
<dbReference type="EC" id="3.1.4.55" evidence="2"/>
<dbReference type="Gene3D" id="3.60.15.10">
    <property type="entry name" value="Ribonuclease Z/Hydroxyacylglutathione hydrolase-like"/>
    <property type="match status" value="1"/>
</dbReference>
<dbReference type="InterPro" id="IPR036866">
    <property type="entry name" value="RibonucZ/Hydroxyglut_hydro"/>
</dbReference>
<dbReference type="SUPFAM" id="SSF56281">
    <property type="entry name" value="Metallo-hydrolase/oxidoreductase"/>
    <property type="match status" value="1"/>
</dbReference>
<evidence type="ECO:0000259" key="1">
    <source>
        <dbReference type="Pfam" id="PF12706"/>
    </source>
</evidence>
<evidence type="ECO:0000313" key="2">
    <source>
        <dbReference type="EMBL" id="MBB4659474.1"/>
    </source>
</evidence>
<sequence>MRVRAIILGCGSSGGVPRIGGADGHGKWGDCDSGEPRNRRTRCSAVFQRACDERGWDAPELTTVLIDTAPELRLQLTSAGVGRLDAVFYTHDHADQSHGIDDLRALSLNSGGERTPVYVDERVCPDLLDRFAYCFRQAEGSPYPAILDARTPPPPGEALVVDGPSGPLPVTSFLVEHGTVDALGFRIGPFAYSPDLNEPMPDSWGVIEGAETWIVDALRRRPHPSHAHLGRALEWIGRVGAKGVLTNLHIDMDYRTLCAELPSGVIPAHDGLVLEAEEAG</sequence>
<feature type="domain" description="Metallo-beta-lactamase" evidence="1">
    <location>
        <begin position="62"/>
        <end position="244"/>
    </location>
</feature>
<dbReference type="InterPro" id="IPR001279">
    <property type="entry name" value="Metallo-B-lactamas"/>
</dbReference>